<reference evidence="1" key="1">
    <citation type="submission" date="2020-08" db="EMBL/GenBank/DDBJ databases">
        <title>Ramlibacter sp. GTP1 16S ribosomal RNA gene genome sequencing and assembly.</title>
        <authorList>
            <person name="Kang M."/>
        </authorList>
    </citation>
    <scope>NUCLEOTIDE SEQUENCE</scope>
    <source>
        <strain evidence="1">GTP1</strain>
    </source>
</reference>
<comment type="caution">
    <text evidence="1">The sequence shown here is derived from an EMBL/GenBank/DDBJ whole genome shotgun (WGS) entry which is preliminary data.</text>
</comment>
<sequence length="121" mass="13920">MSWDVEYTDELESWWSTLSGDERESVDASVRLLEACGPNLGYPHSSGIGKSRHPHMRELRVQHEGRPYRVLYAFDPRRCAILLIGGDKTGDARWYEKFVPVADRLYDVHLDELRKEGSING</sequence>
<evidence type="ECO:0000313" key="2">
    <source>
        <dbReference type="Proteomes" id="UP000596827"/>
    </source>
</evidence>
<name>A0A923MFQ7_9BURK</name>
<dbReference type="EMBL" id="JACORU010000015">
    <property type="protein sequence ID" value="MBC5768152.1"/>
    <property type="molecule type" value="Genomic_DNA"/>
</dbReference>
<dbReference type="Proteomes" id="UP000596827">
    <property type="component" value="Unassembled WGS sequence"/>
</dbReference>
<proteinExistence type="predicted"/>
<dbReference type="AlphaFoldDB" id="A0A923MFQ7"/>
<dbReference type="Pfam" id="PF05973">
    <property type="entry name" value="Gp49"/>
    <property type="match status" value="1"/>
</dbReference>
<protein>
    <submittedName>
        <fullName evidence="1">Type II toxin-antitoxin system RelE/ParE family toxin</fullName>
    </submittedName>
</protein>
<evidence type="ECO:0000313" key="1">
    <source>
        <dbReference type="EMBL" id="MBC5768152.1"/>
    </source>
</evidence>
<gene>
    <name evidence="1" type="ORF">H8R02_27050</name>
</gene>
<accession>A0A923MFQ7</accession>
<dbReference type="RefSeq" id="WP_187084639.1">
    <property type="nucleotide sequence ID" value="NZ_JACORU010000015.1"/>
</dbReference>
<keyword evidence="2" id="KW-1185">Reference proteome</keyword>
<organism evidence="1 2">
    <name type="scientific">Ramlibacter albus</name>
    <dbReference type="NCBI Taxonomy" id="2079448"/>
    <lineage>
        <taxon>Bacteria</taxon>
        <taxon>Pseudomonadati</taxon>
        <taxon>Pseudomonadota</taxon>
        <taxon>Betaproteobacteria</taxon>
        <taxon>Burkholderiales</taxon>
        <taxon>Comamonadaceae</taxon>
        <taxon>Ramlibacter</taxon>
    </lineage>
</organism>
<dbReference type="InterPro" id="IPR009241">
    <property type="entry name" value="HigB-like"/>
</dbReference>